<comment type="caution">
    <text evidence="2">The sequence shown here is derived from an EMBL/GenBank/DDBJ whole genome shotgun (WGS) entry which is preliminary data.</text>
</comment>
<protein>
    <submittedName>
        <fullName evidence="2">DUF917 family protein</fullName>
    </submittedName>
</protein>
<dbReference type="Pfam" id="PF20906">
    <property type="entry name" value="S-Me-THD_C"/>
    <property type="match status" value="1"/>
</dbReference>
<dbReference type="Gene3D" id="2.40.390.10">
    <property type="entry name" value="CV3147-like"/>
    <property type="match status" value="1"/>
</dbReference>
<feature type="domain" description="S-Me-THD-like C-terminal" evidence="1">
    <location>
        <begin position="2"/>
        <end position="86"/>
    </location>
</feature>
<organism evidence="2 3">
    <name type="scientific">Actinomadura viridis</name>
    <dbReference type="NCBI Taxonomy" id="58110"/>
    <lineage>
        <taxon>Bacteria</taxon>
        <taxon>Bacillati</taxon>
        <taxon>Actinomycetota</taxon>
        <taxon>Actinomycetes</taxon>
        <taxon>Streptosporangiales</taxon>
        <taxon>Thermomonosporaceae</taxon>
        <taxon>Actinomadura</taxon>
    </lineage>
</organism>
<sequence length="90" mass="9747">MEGLGADSGRLLRLQARSEYLIAHEDGRRRAAVPDIIAVLDSRGAAAIPVERLRYGLRVSVLTLPCAPVWNTPAGRRLCGPRVFGLGEPE</sequence>
<dbReference type="InterPro" id="IPR048350">
    <property type="entry name" value="S-Me-THD-like_C"/>
</dbReference>
<dbReference type="InterPro" id="IPR024071">
    <property type="entry name" value="S-Me-THD_C_sf"/>
</dbReference>
<reference evidence="2" key="1">
    <citation type="submission" date="2020-11" db="EMBL/GenBank/DDBJ databases">
        <title>Sequencing the genomes of 1000 actinobacteria strains.</title>
        <authorList>
            <person name="Klenk H.-P."/>
        </authorList>
    </citation>
    <scope>NUCLEOTIDE SEQUENCE</scope>
    <source>
        <strain evidence="2">DSM 43175</strain>
    </source>
</reference>
<name>A0A931GJQ1_9ACTN</name>
<dbReference type="RefSeq" id="WP_197012041.1">
    <property type="nucleotide sequence ID" value="NZ_BAABES010000004.1"/>
</dbReference>
<accession>A0A931GJQ1</accession>
<gene>
    <name evidence="2" type="ORF">IW256_003545</name>
</gene>
<dbReference type="EMBL" id="JADOUA010000001">
    <property type="protein sequence ID" value="MBG6089432.1"/>
    <property type="molecule type" value="Genomic_DNA"/>
</dbReference>
<dbReference type="AlphaFoldDB" id="A0A931GJQ1"/>
<proteinExistence type="predicted"/>
<evidence type="ECO:0000313" key="3">
    <source>
        <dbReference type="Proteomes" id="UP000614047"/>
    </source>
</evidence>
<keyword evidence="3" id="KW-1185">Reference proteome</keyword>
<evidence type="ECO:0000313" key="2">
    <source>
        <dbReference type="EMBL" id="MBG6089432.1"/>
    </source>
</evidence>
<dbReference type="Proteomes" id="UP000614047">
    <property type="component" value="Unassembled WGS sequence"/>
</dbReference>
<dbReference type="SUPFAM" id="SSF160991">
    <property type="entry name" value="CV3147-like"/>
    <property type="match status" value="1"/>
</dbReference>
<evidence type="ECO:0000259" key="1">
    <source>
        <dbReference type="Pfam" id="PF20906"/>
    </source>
</evidence>